<dbReference type="Proteomes" id="UP000314294">
    <property type="component" value="Unassembled WGS sequence"/>
</dbReference>
<dbReference type="AlphaFoldDB" id="A0A4Z2HCV7"/>
<gene>
    <name evidence="2" type="ORF">EYF80_026116</name>
</gene>
<reference evidence="2 3" key="1">
    <citation type="submission" date="2019-03" db="EMBL/GenBank/DDBJ databases">
        <title>First draft genome of Liparis tanakae, snailfish: a comprehensive survey of snailfish specific genes.</title>
        <authorList>
            <person name="Kim W."/>
            <person name="Song I."/>
            <person name="Jeong J.-H."/>
            <person name="Kim D."/>
            <person name="Kim S."/>
            <person name="Ryu S."/>
            <person name="Song J.Y."/>
            <person name="Lee S.K."/>
        </authorList>
    </citation>
    <scope>NUCLEOTIDE SEQUENCE [LARGE SCALE GENOMIC DNA]</scope>
    <source>
        <tissue evidence="2">Muscle</tissue>
    </source>
</reference>
<accession>A0A4Z2HCV7</accession>
<evidence type="ECO:0000313" key="2">
    <source>
        <dbReference type="EMBL" id="TNN63698.1"/>
    </source>
</evidence>
<evidence type="ECO:0000313" key="3">
    <source>
        <dbReference type="Proteomes" id="UP000314294"/>
    </source>
</evidence>
<sequence length="143" mass="16372">MRARLEQAELSFYKATHRPVTTPIESAGQKESMERHEKMKKNSRELGSTEVSLHRSKALDCSVDASAHNILRPETHTGELEQKRCSVTKADGTKKPVKLLVFDIQDFLGHAVCSISLLKCDWEERQIAMEEEHIFEEFHIAPR</sequence>
<feature type="compositionally biased region" description="Basic and acidic residues" evidence="1">
    <location>
        <begin position="31"/>
        <end position="44"/>
    </location>
</feature>
<comment type="caution">
    <text evidence="2">The sequence shown here is derived from an EMBL/GenBank/DDBJ whole genome shotgun (WGS) entry which is preliminary data.</text>
</comment>
<organism evidence="2 3">
    <name type="scientific">Liparis tanakae</name>
    <name type="common">Tanaka's snailfish</name>
    <dbReference type="NCBI Taxonomy" id="230148"/>
    <lineage>
        <taxon>Eukaryota</taxon>
        <taxon>Metazoa</taxon>
        <taxon>Chordata</taxon>
        <taxon>Craniata</taxon>
        <taxon>Vertebrata</taxon>
        <taxon>Euteleostomi</taxon>
        <taxon>Actinopterygii</taxon>
        <taxon>Neopterygii</taxon>
        <taxon>Teleostei</taxon>
        <taxon>Neoteleostei</taxon>
        <taxon>Acanthomorphata</taxon>
        <taxon>Eupercaria</taxon>
        <taxon>Perciformes</taxon>
        <taxon>Cottioidei</taxon>
        <taxon>Cottales</taxon>
        <taxon>Liparidae</taxon>
        <taxon>Liparis</taxon>
    </lineage>
</organism>
<evidence type="ECO:0000256" key="1">
    <source>
        <dbReference type="SAM" id="MobiDB-lite"/>
    </source>
</evidence>
<protein>
    <submittedName>
        <fullName evidence="2">Uncharacterized protein</fullName>
    </submittedName>
</protein>
<keyword evidence="3" id="KW-1185">Reference proteome</keyword>
<feature type="region of interest" description="Disordered" evidence="1">
    <location>
        <begin position="22"/>
        <end position="49"/>
    </location>
</feature>
<dbReference type="EMBL" id="SRLO01000268">
    <property type="protein sequence ID" value="TNN63698.1"/>
    <property type="molecule type" value="Genomic_DNA"/>
</dbReference>
<name>A0A4Z2HCV7_9TELE</name>
<proteinExistence type="predicted"/>